<organism evidence="7 8">
    <name type="scientific">Nocardia terpenica</name>
    <dbReference type="NCBI Taxonomy" id="455432"/>
    <lineage>
        <taxon>Bacteria</taxon>
        <taxon>Bacillati</taxon>
        <taxon>Actinomycetota</taxon>
        <taxon>Actinomycetes</taxon>
        <taxon>Mycobacteriales</taxon>
        <taxon>Nocardiaceae</taxon>
        <taxon>Nocardia</taxon>
    </lineage>
</organism>
<feature type="region of interest" description="Disordered" evidence="5">
    <location>
        <begin position="296"/>
        <end position="430"/>
    </location>
</feature>
<dbReference type="InterPro" id="IPR003439">
    <property type="entry name" value="ABC_transporter-like_ATP-bd"/>
</dbReference>
<dbReference type="InterPro" id="IPR017871">
    <property type="entry name" value="ABC_transporter-like_CS"/>
</dbReference>
<sequence length="430" mass="43050">MNGSIVVTDALTKRYGSHTAVDAVGMTVHAGEIYGFLGPNGAGKTTTLRMLVGLIRPTSGTATVLGGRPGDPAVTRRIGVLIEGPGFYPYLSGRDNLLVLARYRGCAAADVTEALRRVGLADRADDKFRTYSLGMKQRLGVAVALLGSPDLLILDEPTNGLDPAGMAEMRTLITGLAADGHTVVLSSHLLSEVQEICDRVGVISHGRLLTESTVTELRGAATLFVRAAPVELAYPAVRHVVGDHSALLTAAGIRVDADAATAPRIARAVVESGADLLELRTDEKSLEEAFFEMMEEAPAKSMPGSGRGDVPGPGRGDVPGPGRGDVPGSGSGSVPRPGNGNVPGSGSGGVQEPGRGIVPGSGSGSVPGSGSGSVPGWGSGSAAGSGRGGVPGSGSGSAAGSGREGVPGSGDGRGVGVRVEDASGTREGVA</sequence>
<dbReference type="EMBL" id="CP046173">
    <property type="protein sequence ID" value="QIS17352.1"/>
    <property type="molecule type" value="Genomic_DNA"/>
</dbReference>
<dbReference type="GO" id="GO:0016887">
    <property type="term" value="F:ATP hydrolysis activity"/>
    <property type="evidence" value="ECO:0007669"/>
    <property type="project" value="InterPro"/>
</dbReference>
<gene>
    <name evidence="7" type="ORF">F6W96_02535</name>
</gene>
<comment type="similarity">
    <text evidence="1">Belongs to the ABC transporter superfamily.</text>
</comment>
<evidence type="ECO:0000313" key="7">
    <source>
        <dbReference type="EMBL" id="QIS17352.1"/>
    </source>
</evidence>
<evidence type="ECO:0000256" key="3">
    <source>
        <dbReference type="ARBA" id="ARBA00022741"/>
    </source>
</evidence>
<evidence type="ECO:0000256" key="4">
    <source>
        <dbReference type="ARBA" id="ARBA00022840"/>
    </source>
</evidence>
<keyword evidence="3" id="KW-0547">Nucleotide-binding</keyword>
<keyword evidence="2" id="KW-0813">Transport</keyword>
<dbReference type="Gene3D" id="3.40.50.300">
    <property type="entry name" value="P-loop containing nucleotide triphosphate hydrolases"/>
    <property type="match status" value="1"/>
</dbReference>
<dbReference type="AlphaFoldDB" id="A0A6G9YVW3"/>
<keyword evidence="4 7" id="KW-0067">ATP-binding</keyword>
<dbReference type="InterPro" id="IPR003593">
    <property type="entry name" value="AAA+_ATPase"/>
</dbReference>
<dbReference type="PANTHER" id="PTHR43335">
    <property type="entry name" value="ABC TRANSPORTER, ATP-BINDING PROTEIN"/>
    <property type="match status" value="1"/>
</dbReference>
<proteinExistence type="inferred from homology"/>
<dbReference type="InterPro" id="IPR027417">
    <property type="entry name" value="P-loop_NTPase"/>
</dbReference>
<dbReference type="PROSITE" id="PS50893">
    <property type="entry name" value="ABC_TRANSPORTER_2"/>
    <property type="match status" value="1"/>
</dbReference>
<dbReference type="Pfam" id="PF00005">
    <property type="entry name" value="ABC_tran"/>
    <property type="match status" value="1"/>
</dbReference>
<dbReference type="PANTHER" id="PTHR43335:SF4">
    <property type="entry name" value="ABC TRANSPORTER, ATP-BINDING PROTEIN"/>
    <property type="match status" value="1"/>
</dbReference>
<dbReference type="SMART" id="SM00382">
    <property type="entry name" value="AAA"/>
    <property type="match status" value="1"/>
</dbReference>
<evidence type="ECO:0000259" key="6">
    <source>
        <dbReference type="PROSITE" id="PS50893"/>
    </source>
</evidence>
<feature type="compositionally biased region" description="Gly residues" evidence="5">
    <location>
        <begin position="341"/>
        <end position="415"/>
    </location>
</feature>
<name>A0A6G9YVW3_9NOCA</name>
<feature type="compositionally biased region" description="Gly residues" evidence="5">
    <location>
        <begin position="305"/>
        <end position="331"/>
    </location>
</feature>
<evidence type="ECO:0000256" key="5">
    <source>
        <dbReference type="SAM" id="MobiDB-lite"/>
    </source>
</evidence>
<accession>A0A6G9YVW3</accession>
<reference evidence="7 8" key="1">
    <citation type="journal article" date="2019" name="ACS Chem. Biol.">
        <title>Identification and Mobilization of a Cryptic Antibiotic Biosynthesis Gene Locus from a Human-Pathogenic Nocardia Isolate.</title>
        <authorList>
            <person name="Herisse M."/>
            <person name="Ishida K."/>
            <person name="Porter J.L."/>
            <person name="Howden B."/>
            <person name="Hertweck C."/>
            <person name="Stinear T.P."/>
            <person name="Pidot S.J."/>
        </authorList>
    </citation>
    <scope>NUCLEOTIDE SEQUENCE [LARGE SCALE GENOMIC DNA]</scope>
    <source>
        <strain evidence="7 8">AUSMDU00012715</strain>
    </source>
</reference>
<dbReference type="PROSITE" id="PS00211">
    <property type="entry name" value="ABC_TRANSPORTER_1"/>
    <property type="match status" value="1"/>
</dbReference>
<evidence type="ECO:0000313" key="8">
    <source>
        <dbReference type="Proteomes" id="UP000500953"/>
    </source>
</evidence>
<dbReference type="Proteomes" id="UP000500953">
    <property type="component" value="Chromosome"/>
</dbReference>
<dbReference type="GO" id="GO:0005524">
    <property type="term" value="F:ATP binding"/>
    <property type="evidence" value="ECO:0007669"/>
    <property type="project" value="UniProtKB-KW"/>
</dbReference>
<dbReference type="CDD" id="cd03268">
    <property type="entry name" value="ABC_BcrA_bacitracin_resist"/>
    <property type="match status" value="1"/>
</dbReference>
<feature type="domain" description="ABC transporter" evidence="6">
    <location>
        <begin position="6"/>
        <end position="230"/>
    </location>
</feature>
<protein>
    <submittedName>
        <fullName evidence="7">ATP-binding cassette domain-containing protein</fullName>
    </submittedName>
</protein>
<evidence type="ECO:0000256" key="1">
    <source>
        <dbReference type="ARBA" id="ARBA00005417"/>
    </source>
</evidence>
<feature type="compositionally biased region" description="Basic and acidic residues" evidence="5">
    <location>
        <begin position="418"/>
        <end position="430"/>
    </location>
</feature>
<evidence type="ECO:0000256" key="2">
    <source>
        <dbReference type="ARBA" id="ARBA00022448"/>
    </source>
</evidence>
<dbReference type="SUPFAM" id="SSF52540">
    <property type="entry name" value="P-loop containing nucleoside triphosphate hydrolases"/>
    <property type="match status" value="1"/>
</dbReference>